<dbReference type="PANTHER" id="PTHR43766">
    <property type="entry name" value="TRYPTOPHAN--TRNA LIGASE, MITOCHONDRIAL"/>
    <property type="match status" value="1"/>
</dbReference>
<accession>A0A0F9SKB9</accession>
<dbReference type="InterPro" id="IPR014729">
    <property type="entry name" value="Rossmann-like_a/b/a_fold"/>
</dbReference>
<comment type="catalytic activity">
    <reaction evidence="8">
        <text>tRNA(Trp) + L-tryptophan + ATP = L-tryptophyl-tRNA(Trp) + AMP + diphosphate + H(+)</text>
        <dbReference type="Rhea" id="RHEA:24080"/>
        <dbReference type="Rhea" id="RHEA-COMP:9671"/>
        <dbReference type="Rhea" id="RHEA-COMP:9705"/>
        <dbReference type="ChEBI" id="CHEBI:15378"/>
        <dbReference type="ChEBI" id="CHEBI:30616"/>
        <dbReference type="ChEBI" id="CHEBI:33019"/>
        <dbReference type="ChEBI" id="CHEBI:57912"/>
        <dbReference type="ChEBI" id="CHEBI:78442"/>
        <dbReference type="ChEBI" id="CHEBI:78535"/>
        <dbReference type="ChEBI" id="CHEBI:456215"/>
        <dbReference type="EC" id="6.1.1.2"/>
    </reaction>
</comment>
<keyword evidence="6" id="KW-0648">Protein biosynthesis</keyword>
<evidence type="ECO:0000256" key="4">
    <source>
        <dbReference type="ARBA" id="ARBA00022741"/>
    </source>
</evidence>
<dbReference type="GO" id="GO:0005829">
    <property type="term" value="C:cytosol"/>
    <property type="evidence" value="ECO:0007669"/>
    <property type="project" value="TreeGrafter"/>
</dbReference>
<gene>
    <name evidence="9" type="ORF">LCGC14_0841360</name>
</gene>
<sequence length="326" mass="37055">MSKKRVVSGQRPTGKLHLGHLHGTLHQWVQMQKDFDTHFFVADWHALTTAYDDVSQLKVDTDDMVIDWLAVGIDPDESVLYRQSDVPEVAELAQYLSMLTPLGWLERNPTYKDQLREIKGKEITTHGFLGYPILQTADIVIVHGEVVPVGEDQLPHLELSREIVRRFNHYFGKIFAEPKAKLTKSAKILGTDGRKMSKSYNNAIYLSDPPDVIKKKVSQMITDPARKKRTDPGDAKVCSVFDLHLLYSENTEQIRNECKEALRGCVECKAELAEKVAGSLTEFQERRNSFIENPLLAKEVLEAGAEKVKPIARNTIHEVRKRLNLD</sequence>
<keyword evidence="4" id="KW-0547">Nucleotide-binding</keyword>
<keyword evidence="7" id="KW-0030">Aminoacyl-tRNA synthetase</keyword>
<name>A0A0F9SKB9_9ZZZZ</name>
<dbReference type="PRINTS" id="PR01039">
    <property type="entry name" value="TRNASYNTHTRP"/>
</dbReference>
<dbReference type="SUPFAM" id="SSF52374">
    <property type="entry name" value="Nucleotidylyl transferase"/>
    <property type="match status" value="1"/>
</dbReference>
<dbReference type="Gene3D" id="1.10.240.10">
    <property type="entry name" value="Tyrosyl-Transfer RNA Synthetase"/>
    <property type="match status" value="1"/>
</dbReference>
<organism evidence="9">
    <name type="scientific">marine sediment metagenome</name>
    <dbReference type="NCBI Taxonomy" id="412755"/>
    <lineage>
        <taxon>unclassified sequences</taxon>
        <taxon>metagenomes</taxon>
        <taxon>ecological metagenomes</taxon>
    </lineage>
</organism>
<dbReference type="NCBIfam" id="TIGR00233">
    <property type="entry name" value="trpS"/>
    <property type="match status" value="1"/>
</dbReference>
<evidence type="ECO:0000256" key="7">
    <source>
        <dbReference type="ARBA" id="ARBA00023146"/>
    </source>
</evidence>
<reference evidence="9" key="1">
    <citation type="journal article" date="2015" name="Nature">
        <title>Complex archaea that bridge the gap between prokaryotes and eukaryotes.</title>
        <authorList>
            <person name="Spang A."/>
            <person name="Saw J.H."/>
            <person name="Jorgensen S.L."/>
            <person name="Zaremba-Niedzwiedzka K."/>
            <person name="Martijn J."/>
            <person name="Lind A.E."/>
            <person name="van Eijk R."/>
            <person name="Schleper C."/>
            <person name="Guy L."/>
            <person name="Ettema T.J."/>
        </authorList>
    </citation>
    <scope>NUCLEOTIDE SEQUENCE</scope>
</reference>
<dbReference type="FunFam" id="1.10.240.10:FF:000005">
    <property type="entry name" value="Tryptophan--tRNA ligase"/>
    <property type="match status" value="1"/>
</dbReference>
<dbReference type="GO" id="GO:0006436">
    <property type="term" value="P:tryptophanyl-tRNA aminoacylation"/>
    <property type="evidence" value="ECO:0007669"/>
    <property type="project" value="InterPro"/>
</dbReference>
<evidence type="ECO:0000256" key="5">
    <source>
        <dbReference type="ARBA" id="ARBA00022840"/>
    </source>
</evidence>
<comment type="similarity">
    <text evidence="1">Belongs to the class-I aminoacyl-tRNA synthetase family.</text>
</comment>
<dbReference type="PROSITE" id="PS00178">
    <property type="entry name" value="AA_TRNA_LIGASE_I"/>
    <property type="match status" value="1"/>
</dbReference>
<comment type="caution">
    <text evidence="9">The sequence shown here is derived from an EMBL/GenBank/DDBJ whole genome shotgun (WGS) entry which is preliminary data.</text>
</comment>
<evidence type="ECO:0000256" key="3">
    <source>
        <dbReference type="ARBA" id="ARBA00022598"/>
    </source>
</evidence>
<dbReference type="Gene3D" id="3.40.50.620">
    <property type="entry name" value="HUPs"/>
    <property type="match status" value="1"/>
</dbReference>
<evidence type="ECO:0000256" key="6">
    <source>
        <dbReference type="ARBA" id="ARBA00022917"/>
    </source>
</evidence>
<evidence type="ECO:0000256" key="2">
    <source>
        <dbReference type="ARBA" id="ARBA00013161"/>
    </source>
</evidence>
<dbReference type="Pfam" id="PF00579">
    <property type="entry name" value="tRNA-synt_1b"/>
    <property type="match status" value="1"/>
</dbReference>
<keyword evidence="3" id="KW-0436">Ligase</keyword>
<dbReference type="EMBL" id="LAZR01002464">
    <property type="protein sequence ID" value="KKN29718.1"/>
    <property type="molecule type" value="Genomic_DNA"/>
</dbReference>
<keyword evidence="5" id="KW-0067">ATP-binding</keyword>
<dbReference type="GO" id="GO:0004830">
    <property type="term" value="F:tryptophan-tRNA ligase activity"/>
    <property type="evidence" value="ECO:0007669"/>
    <property type="project" value="UniProtKB-EC"/>
</dbReference>
<dbReference type="PANTHER" id="PTHR43766:SF1">
    <property type="entry name" value="TRYPTOPHAN--TRNA LIGASE, MITOCHONDRIAL"/>
    <property type="match status" value="1"/>
</dbReference>
<dbReference type="CDD" id="cd00806">
    <property type="entry name" value="TrpRS_core"/>
    <property type="match status" value="1"/>
</dbReference>
<dbReference type="InterPro" id="IPR002306">
    <property type="entry name" value="Trp-tRNA-ligase"/>
</dbReference>
<dbReference type="InterPro" id="IPR002305">
    <property type="entry name" value="aa-tRNA-synth_Ic"/>
</dbReference>
<dbReference type="EC" id="6.1.1.2" evidence="2"/>
<proteinExistence type="inferred from homology"/>
<dbReference type="AlphaFoldDB" id="A0A0F9SKB9"/>
<protein>
    <recommendedName>
        <fullName evidence="2">tryptophan--tRNA ligase</fullName>
        <ecNumber evidence="2">6.1.1.2</ecNumber>
    </recommendedName>
</protein>
<evidence type="ECO:0000256" key="1">
    <source>
        <dbReference type="ARBA" id="ARBA00005594"/>
    </source>
</evidence>
<dbReference type="InterPro" id="IPR050203">
    <property type="entry name" value="Trp-tRNA_synthetase"/>
</dbReference>
<evidence type="ECO:0000313" key="9">
    <source>
        <dbReference type="EMBL" id="KKN29718.1"/>
    </source>
</evidence>
<dbReference type="InterPro" id="IPR001412">
    <property type="entry name" value="aa-tRNA-synth_I_CS"/>
</dbReference>
<dbReference type="GO" id="GO:0005524">
    <property type="term" value="F:ATP binding"/>
    <property type="evidence" value="ECO:0007669"/>
    <property type="project" value="UniProtKB-KW"/>
</dbReference>
<evidence type="ECO:0000256" key="8">
    <source>
        <dbReference type="ARBA" id="ARBA00049929"/>
    </source>
</evidence>